<evidence type="ECO:0000256" key="3">
    <source>
        <dbReference type="ARBA" id="ARBA00022989"/>
    </source>
</evidence>
<evidence type="ECO:0000313" key="6">
    <source>
        <dbReference type="EMBL" id="MBC3807683.1"/>
    </source>
</evidence>
<comment type="caution">
    <text evidence="6">The sequence shown here is derived from an EMBL/GenBank/DDBJ whole genome shotgun (WGS) entry which is preliminary data.</text>
</comment>
<organism evidence="6 7">
    <name type="scientific">Undibacterium seohonense</name>
    <dbReference type="NCBI Taxonomy" id="1344950"/>
    <lineage>
        <taxon>Bacteria</taxon>
        <taxon>Pseudomonadati</taxon>
        <taxon>Pseudomonadota</taxon>
        <taxon>Betaproteobacteria</taxon>
        <taxon>Burkholderiales</taxon>
        <taxon>Oxalobacteraceae</taxon>
        <taxon>Undibacterium</taxon>
    </lineage>
</organism>
<dbReference type="EMBL" id="JACOFW010000009">
    <property type="protein sequence ID" value="MBC3807683.1"/>
    <property type="molecule type" value="Genomic_DNA"/>
</dbReference>
<evidence type="ECO:0000256" key="5">
    <source>
        <dbReference type="SAM" id="Phobius"/>
    </source>
</evidence>
<evidence type="ECO:0000313" key="7">
    <source>
        <dbReference type="Proteomes" id="UP000648257"/>
    </source>
</evidence>
<accession>A0ABR6X4X1</accession>
<feature type="transmembrane region" description="Helical" evidence="5">
    <location>
        <begin position="111"/>
        <end position="130"/>
    </location>
</feature>
<feature type="transmembrane region" description="Helical" evidence="5">
    <location>
        <begin position="63"/>
        <end position="90"/>
    </location>
</feature>
<gene>
    <name evidence="6" type="ORF">H8K52_10040</name>
</gene>
<evidence type="ECO:0000256" key="2">
    <source>
        <dbReference type="ARBA" id="ARBA00022692"/>
    </source>
</evidence>
<keyword evidence="3 5" id="KW-1133">Transmembrane helix</keyword>
<dbReference type="Pfam" id="PF01124">
    <property type="entry name" value="MAPEG"/>
    <property type="match status" value="1"/>
</dbReference>
<sequence length="134" mass="14860">MPHSLVLPMTAHVLLSALLYVLLTVARAPKVWGIGRRADGSNPWAAFEPRISANLSNQFEWPLFFHVACLLLIFGGPSNLLVLALAWIFVAGRILHSLIQILTNNIRMRGVVFTLNFLAVIGLWLVLLYANTNS</sequence>
<dbReference type="InterPro" id="IPR023352">
    <property type="entry name" value="MAPEG-like_dom_sf"/>
</dbReference>
<keyword evidence="4 5" id="KW-0472">Membrane</keyword>
<proteinExistence type="predicted"/>
<dbReference type="Gene3D" id="1.20.120.550">
    <property type="entry name" value="Membrane associated eicosanoid/glutathione metabolism-like domain"/>
    <property type="match status" value="1"/>
</dbReference>
<dbReference type="Proteomes" id="UP000648257">
    <property type="component" value="Unassembled WGS sequence"/>
</dbReference>
<keyword evidence="7" id="KW-1185">Reference proteome</keyword>
<keyword evidence="2 5" id="KW-0812">Transmembrane</keyword>
<reference evidence="6 7" key="1">
    <citation type="submission" date="2020-08" db="EMBL/GenBank/DDBJ databases">
        <title>Novel species isolated from subtropical streams in China.</title>
        <authorList>
            <person name="Lu H."/>
        </authorList>
    </citation>
    <scope>NUCLEOTIDE SEQUENCE [LARGE SCALE GENOMIC DNA]</scope>
    <source>
        <strain evidence="6 7">KACC 16656</strain>
    </source>
</reference>
<comment type="subcellular location">
    <subcellularLocation>
        <location evidence="1">Membrane</location>
    </subcellularLocation>
</comment>
<evidence type="ECO:0000256" key="4">
    <source>
        <dbReference type="ARBA" id="ARBA00023136"/>
    </source>
</evidence>
<name>A0ABR6X4X1_9BURK</name>
<evidence type="ECO:0000256" key="1">
    <source>
        <dbReference type="ARBA" id="ARBA00004370"/>
    </source>
</evidence>
<dbReference type="InterPro" id="IPR001129">
    <property type="entry name" value="Membr-assoc_MAPEG"/>
</dbReference>
<dbReference type="RefSeq" id="WP_186922769.1">
    <property type="nucleotide sequence ID" value="NZ_JACOFW010000009.1"/>
</dbReference>
<dbReference type="SUPFAM" id="SSF161084">
    <property type="entry name" value="MAPEG domain-like"/>
    <property type="match status" value="1"/>
</dbReference>
<protein>
    <submittedName>
        <fullName evidence="6">MAPEG family protein</fullName>
    </submittedName>
</protein>